<accession>A0A3S4ZP40</accession>
<proteinExistence type="predicted"/>
<evidence type="ECO:0000313" key="2">
    <source>
        <dbReference type="Proteomes" id="UP000784294"/>
    </source>
</evidence>
<name>A0A3S4ZP40_9PLAT</name>
<keyword evidence="2" id="KW-1185">Reference proteome</keyword>
<protein>
    <submittedName>
        <fullName evidence="1">Uncharacterized protein</fullName>
    </submittedName>
</protein>
<dbReference type="AlphaFoldDB" id="A0A3S4ZP40"/>
<comment type="caution">
    <text evidence="1">The sequence shown here is derived from an EMBL/GenBank/DDBJ whole genome shotgun (WGS) entry which is preliminary data.</text>
</comment>
<gene>
    <name evidence="1" type="ORF">PXEA_LOCUS1728</name>
</gene>
<sequence length="102" mass="12007">MKFVYLACFFDDGLDNRRFCGPCWVELEDRQSWGANVTVTWTNLAQTETGTFLLLFCYFFTPSDMEREFTPLHVVVWLRTDRSGRHSFAFISSAYRLSLTRL</sequence>
<organism evidence="1 2">
    <name type="scientific">Protopolystoma xenopodis</name>
    <dbReference type="NCBI Taxonomy" id="117903"/>
    <lineage>
        <taxon>Eukaryota</taxon>
        <taxon>Metazoa</taxon>
        <taxon>Spiralia</taxon>
        <taxon>Lophotrochozoa</taxon>
        <taxon>Platyhelminthes</taxon>
        <taxon>Monogenea</taxon>
        <taxon>Polyopisthocotylea</taxon>
        <taxon>Polystomatidea</taxon>
        <taxon>Polystomatidae</taxon>
        <taxon>Protopolystoma</taxon>
    </lineage>
</organism>
<dbReference type="Proteomes" id="UP000784294">
    <property type="component" value="Unassembled WGS sequence"/>
</dbReference>
<evidence type="ECO:0000313" key="1">
    <source>
        <dbReference type="EMBL" id="VEL08288.1"/>
    </source>
</evidence>
<reference evidence="1" key="1">
    <citation type="submission" date="2018-11" db="EMBL/GenBank/DDBJ databases">
        <authorList>
            <consortium name="Pathogen Informatics"/>
        </authorList>
    </citation>
    <scope>NUCLEOTIDE SEQUENCE</scope>
</reference>
<dbReference type="EMBL" id="CAAALY010003586">
    <property type="protein sequence ID" value="VEL08288.1"/>
    <property type="molecule type" value="Genomic_DNA"/>
</dbReference>